<name>A0A382NRA7_9ZZZZ</name>
<organism evidence="1">
    <name type="scientific">marine metagenome</name>
    <dbReference type="NCBI Taxonomy" id="408172"/>
    <lineage>
        <taxon>unclassified sequences</taxon>
        <taxon>metagenomes</taxon>
        <taxon>ecological metagenomes</taxon>
    </lineage>
</organism>
<reference evidence="1" key="1">
    <citation type="submission" date="2018-05" db="EMBL/GenBank/DDBJ databases">
        <authorList>
            <person name="Lanie J.A."/>
            <person name="Ng W.-L."/>
            <person name="Kazmierczak K.M."/>
            <person name="Andrzejewski T.M."/>
            <person name="Davidsen T.M."/>
            <person name="Wayne K.J."/>
            <person name="Tettelin H."/>
            <person name="Glass J.I."/>
            <person name="Rusch D."/>
            <person name="Podicherti R."/>
            <person name="Tsui H.-C.T."/>
            <person name="Winkler M.E."/>
        </authorList>
    </citation>
    <scope>NUCLEOTIDE SEQUENCE</scope>
</reference>
<dbReference type="EMBL" id="UINC01101799">
    <property type="protein sequence ID" value="SVC62897.1"/>
    <property type="molecule type" value="Genomic_DNA"/>
</dbReference>
<sequence>MDIQLQTLGDVMKKFYYFVFVLVMSACSVTTEESTTSSGTSDGTAAAPVELTVGTEKPGSVTFANDSFYKFTTASTGAGSYELGIGSFSSSTSVSTYLYSDSGYSTLVDWGSSCLASCTKYFDYMAFNASTTYYLRISGWGDVTYTLTLSQGGSEGSKNNPVELTLGTAHPGSVEGTSSYGKSYYKFTTSAATDNYTVTMNNSDDLDCQLYSNSGFTTVVDYYYNECTSGPNISDNFTGADASYGSPGSGLTQGTYYLKVEGESPTAKTTTYNITVQAASAL</sequence>
<accession>A0A382NRA7</accession>
<dbReference type="AlphaFoldDB" id="A0A382NRA7"/>
<protein>
    <recommendedName>
        <fullName evidence="2">Peptidase C-terminal archaeal/bacterial domain-containing protein</fullName>
    </recommendedName>
</protein>
<evidence type="ECO:0000313" key="1">
    <source>
        <dbReference type="EMBL" id="SVC62897.1"/>
    </source>
</evidence>
<proteinExistence type="predicted"/>
<gene>
    <name evidence="1" type="ORF">METZ01_LOCUS315751</name>
</gene>
<evidence type="ECO:0008006" key="2">
    <source>
        <dbReference type="Google" id="ProtNLM"/>
    </source>
</evidence>
<dbReference type="Gene3D" id="2.60.120.380">
    <property type="match status" value="2"/>
</dbReference>